<sequence length="218" mass="22781">MGIIRYPATALLLSALLAACGSKPALTLPTDPDERAAACYAAKLTRFGAGDKNASLTVAQVNEAAHFLLLGASTNGIAQPTKAKALAERGQALQASIAERKNAADYAEPCAKAYPETLPTAFKALPADSADTRMMCFALANALVQIYQASDVRPDDKGTAYARLNEMLDTRISEEIRASGEPNLAELAGRAVRGLALGAQAGPPTMVMDACAARYLKP</sequence>
<keyword evidence="3" id="KW-1185">Reference proteome</keyword>
<name>A0ABS7PRX9_9SPHN</name>
<accession>A0ABS7PRX9</accession>
<dbReference type="Proteomes" id="UP000706039">
    <property type="component" value="Unassembled WGS sequence"/>
</dbReference>
<protein>
    <recommendedName>
        <fullName evidence="4">Lipoprotein</fullName>
    </recommendedName>
</protein>
<evidence type="ECO:0000313" key="3">
    <source>
        <dbReference type="Proteomes" id="UP000706039"/>
    </source>
</evidence>
<dbReference type="EMBL" id="JAINVV010000008">
    <property type="protein sequence ID" value="MBY8824092.1"/>
    <property type="molecule type" value="Genomic_DNA"/>
</dbReference>
<dbReference type="RefSeq" id="WP_222991184.1">
    <property type="nucleotide sequence ID" value="NZ_JAINVV010000008.1"/>
</dbReference>
<evidence type="ECO:0000256" key="1">
    <source>
        <dbReference type="SAM" id="SignalP"/>
    </source>
</evidence>
<evidence type="ECO:0008006" key="4">
    <source>
        <dbReference type="Google" id="ProtNLM"/>
    </source>
</evidence>
<feature type="signal peptide" evidence="1">
    <location>
        <begin position="1"/>
        <end position="25"/>
    </location>
</feature>
<keyword evidence="1" id="KW-0732">Signal</keyword>
<feature type="chain" id="PRO_5045679269" description="Lipoprotein" evidence="1">
    <location>
        <begin position="26"/>
        <end position="218"/>
    </location>
</feature>
<gene>
    <name evidence="2" type="ORF">K7G82_17440</name>
</gene>
<organism evidence="2 3">
    <name type="scientific">Sphingomonas colocasiae</name>
    <dbReference type="NCBI Taxonomy" id="1848973"/>
    <lineage>
        <taxon>Bacteria</taxon>
        <taxon>Pseudomonadati</taxon>
        <taxon>Pseudomonadota</taxon>
        <taxon>Alphaproteobacteria</taxon>
        <taxon>Sphingomonadales</taxon>
        <taxon>Sphingomonadaceae</taxon>
        <taxon>Sphingomonas</taxon>
    </lineage>
</organism>
<proteinExistence type="predicted"/>
<comment type="caution">
    <text evidence="2">The sequence shown here is derived from an EMBL/GenBank/DDBJ whole genome shotgun (WGS) entry which is preliminary data.</text>
</comment>
<dbReference type="PROSITE" id="PS51257">
    <property type="entry name" value="PROKAR_LIPOPROTEIN"/>
    <property type="match status" value="1"/>
</dbReference>
<evidence type="ECO:0000313" key="2">
    <source>
        <dbReference type="EMBL" id="MBY8824092.1"/>
    </source>
</evidence>
<reference evidence="2 3" key="1">
    <citation type="submission" date="2021-08" db="EMBL/GenBank/DDBJ databases">
        <authorList>
            <person name="Tuo L."/>
        </authorList>
    </citation>
    <scope>NUCLEOTIDE SEQUENCE [LARGE SCALE GENOMIC DNA]</scope>
    <source>
        <strain evidence="2 3">JCM 31229</strain>
    </source>
</reference>